<keyword evidence="2" id="KW-0812">Transmembrane</keyword>
<evidence type="ECO:0000256" key="1">
    <source>
        <dbReference type="SAM" id="MobiDB-lite"/>
    </source>
</evidence>
<feature type="region of interest" description="Disordered" evidence="1">
    <location>
        <begin position="227"/>
        <end position="257"/>
    </location>
</feature>
<dbReference type="AlphaFoldDB" id="A0A9P7XV15"/>
<dbReference type="Proteomes" id="UP000707451">
    <property type="component" value="Unassembled WGS sequence"/>
</dbReference>
<proteinExistence type="predicted"/>
<feature type="compositionally biased region" description="Acidic residues" evidence="1">
    <location>
        <begin position="76"/>
        <end position="121"/>
    </location>
</feature>
<sequence>MLVGNSLAPGPATPPSPSAAVAVVSPVISLVSGDSLEKKGSPPGTATATATAKGSLHPEVRHDSKSEEEKSKSLGDDQDSEEEGSDDDDEDNNDGGDVDEEGDDGDDDGDDDEDGSEEDDQPGNSGKALSGHGKNSSSSSSKIPFASISVAVACLIGICAFLIYLSKKRKRERVRAAWVESVFGANGGSGTRRESTISKAIHNTVMLPVPVVRGSYGSTTVATPTWGGGYSGIRSPEPQQQQHNDGYHYRQHQHHHSNERYEEYFDQDECEGDAAELPHLPIDYTPGPGTAPAAPPTRVQRPAVVVYSKNTIAVAVHTSTVMTTPFRTDWNTSIITSINISTTTITTSNSDTRCTLQPDQEKDIDRQWWECRIIGDPTVTPQEAKELEGETWSMQIRGLCCIGHMS</sequence>
<evidence type="ECO:0000313" key="3">
    <source>
        <dbReference type="EMBL" id="KAG9067671.1"/>
    </source>
</evidence>
<feature type="compositionally biased region" description="Basic and acidic residues" evidence="1">
    <location>
        <begin position="56"/>
        <end position="75"/>
    </location>
</feature>
<gene>
    <name evidence="3" type="ORF">KI688_011258</name>
</gene>
<keyword evidence="4" id="KW-1185">Reference proteome</keyword>
<accession>A0A9P7XV15</accession>
<evidence type="ECO:0000256" key="2">
    <source>
        <dbReference type="SAM" id="Phobius"/>
    </source>
</evidence>
<keyword evidence="2" id="KW-0472">Membrane</keyword>
<protein>
    <submittedName>
        <fullName evidence="3">Uncharacterized protein</fullName>
    </submittedName>
</protein>
<comment type="caution">
    <text evidence="3">The sequence shown here is derived from an EMBL/GenBank/DDBJ whole genome shotgun (WGS) entry which is preliminary data.</text>
</comment>
<feature type="region of interest" description="Disordered" evidence="1">
    <location>
        <begin position="33"/>
        <end position="141"/>
    </location>
</feature>
<name>A0A9P7XV15_9FUNG</name>
<dbReference type="EMBL" id="JAHRHY010000007">
    <property type="protein sequence ID" value="KAG9067671.1"/>
    <property type="molecule type" value="Genomic_DNA"/>
</dbReference>
<keyword evidence="2" id="KW-1133">Transmembrane helix</keyword>
<dbReference type="OrthoDB" id="2019572at2759"/>
<reference evidence="3" key="1">
    <citation type="submission" date="2021-06" db="EMBL/GenBank/DDBJ databases">
        <title>Genome Sequence of Mortierella hyaline Strain SCG-10, a Cold-Adapted, Nitrate-Reducing Fungus Isolated from Soil in Minnesota, USA.</title>
        <authorList>
            <person name="Aldossari N."/>
        </authorList>
    </citation>
    <scope>NUCLEOTIDE SEQUENCE</scope>
    <source>
        <strain evidence="3">SCG-10</strain>
    </source>
</reference>
<feature type="region of interest" description="Disordered" evidence="1">
    <location>
        <begin position="277"/>
        <end position="296"/>
    </location>
</feature>
<feature type="transmembrane region" description="Helical" evidence="2">
    <location>
        <begin position="143"/>
        <end position="165"/>
    </location>
</feature>
<organism evidence="3 4">
    <name type="scientific">Linnemannia hyalina</name>
    <dbReference type="NCBI Taxonomy" id="64524"/>
    <lineage>
        <taxon>Eukaryota</taxon>
        <taxon>Fungi</taxon>
        <taxon>Fungi incertae sedis</taxon>
        <taxon>Mucoromycota</taxon>
        <taxon>Mortierellomycotina</taxon>
        <taxon>Mortierellomycetes</taxon>
        <taxon>Mortierellales</taxon>
        <taxon>Mortierellaceae</taxon>
        <taxon>Linnemannia</taxon>
    </lineage>
</organism>
<evidence type="ECO:0000313" key="4">
    <source>
        <dbReference type="Proteomes" id="UP000707451"/>
    </source>
</evidence>